<dbReference type="PANTHER" id="PTHR45749:SF26">
    <property type="entry name" value="ZINC FINGER MYM-TYPE PROTEIN 1-LIKE"/>
    <property type="match status" value="1"/>
</dbReference>
<sequence length="315" mass="36688">MMNKQKRVTSYFQRSVLPKRDAGLEGVHGALNSTVEEESPIIIENQNVNEESPINLRVDNSSSDSLERDPGLRQPIWTYPVNRRDEIRRDYWSAGPYQVVLPKFPKSGPPGDLRPFQSSWYYEFSWLEYSEAQDAAYCLPCYLFTEKPNAQFGRDTFANEGFQNWKKIEEIRARFDDKVLELLKLSSSLDPRDGRRSQRLKVYSDNHQSVNFLQLRDRLKDEVQRFSLSTIEPGMAPRRRNNDNAVPRTYTFWDSRHDEPFLRCLLELTEKGQIEDGTCKNGVFKEIERMMEKLVPGCGLKAKGAVKTRVKKLKH</sequence>
<accession>A0AAV0IW82</accession>
<dbReference type="InterPro" id="IPR006580">
    <property type="entry name" value="Znf_TTF"/>
</dbReference>
<evidence type="ECO:0000259" key="1">
    <source>
        <dbReference type="SMART" id="SM00597"/>
    </source>
</evidence>
<keyword evidence="3" id="KW-1185">Reference proteome</keyword>
<feature type="domain" description="TTF-type" evidence="1">
    <location>
        <begin position="112"/>
        <end position="202"/>
    </location>
</feature>
<comment type="caution">
    <text evidence="2">The sequence shown here is derived from an EMBL/GenBank/DDBJ whole genome shotgun (WGS) entry which is preliminary data.</text>
</comment>
<dbReference type="EMBL" id="CAMGYJ010000004">
    <property type="protein sequence ID" value="CAI0401771.1"/>
    <property type="molecule type" value="Genomic_DNA"/>
</dbReference>
<dbReference type="SMART" id="SM00597">
    <property type="entry name" value="ZnF_TTF"/>
    <property type="match status" value="1"/>
</dbReference>
<reference evidence="2" key="1">
    <citation type="submission" date="2022-08" db="EMBL/GenBank/DDBJ databases">
        <authorList>
            <person name="Gutierrez-Valencia J."/>
        </authorList>
    </citation>
    <scope>NUCLEOTIDE SEQUENCE</scope>
</reference>
<dbReference type="Proteomes" id="UP001154282">
    <property type="component" value="Unassembled WGS sequence"/>
</dbReference>
<organism evidence="2 3">
    <name type="scientific">Linum tenue</name>
    <dbReference type="NCBI Taxonomy" id="586396"/>
    <lineage>
        <taxon>Eukaryota</taxon>
        <taxon>Viridiplantae</taxon>
        <taxon>Streptophyta</taxon>
        <taxon>Embryophyta</taxon>
        <taxon>Tracheophyta</taxon>
        <taxon>Spermatophyta</taxon>
        <taxon>Magnoliopsida</taxon>
        <taxon>eudicotyledons</taxon>
        <taxon>Gunneridae</taxon>
        <taxon>Pentapetalae</taxon>
        <taxon>rosids</taxon>
        <taxon>fabids</taxon>
        <taxon>Malpighiales</taxon>
        <taxon>Linaceae</taxon>
        <taxon>Linum</taxon>
    </lineage>
</organism>
<dbReference type="AlphaFoldDB" id="A0AAV0IW82"/>
<evidence type="ECO:0000313" key="2">
    <source>
        <dbReference type="EMBL" id="CAI0401771.1"/>
    </source>
</evidence>
<proteinExistence type="predicted"/>
<dbReference type="PANTHER" id="PTHR45749">
    <property type="match status" value="1"/>
</dbReference>
<evidence type="ECO:0000313" key="3">
    <source>
        <dbReference type="Proteomes" id="UP001154282"/>
    </source>
</evidence>
<name>A0AAV0IW82_9ROSI</name>
<protein>
    <recommendedName>
        <fullName evidence="1">TTF-type domain-containing protein</fullName>
    </recommendedName>
</protein>
<gene>
    <name evidence="2" type="ORF">LITE_LOCUS11331</name>
</gene>